<gene>
    <name evidence="3" type="ORF">BWI75_23145</name>
</gene>
<organism evidence="3 4">
    <name type="scientific">Gloeocapsopsis dulcis AAB1 = 1H9</name>
    <dbReference type="NCBI Taxonomy" id="1433147"/>
    <lineage>
        <taxon>Bacteria</taxon>
        <taxon>Bacillati</taxon>
        <taxon>Cyanobacteriota</taxon>
        <taxon>Cyanophyceae</taxon>
        <taxon>Oscillatoriophycideae</taxon>
        <taxon>Chroococcales</taxon>
        <taxon>Chroococcaceae</taxon>
        <taxon>Gloeocapsopsis</taxon>
        <taxon>Gloeocapsopsis dulcis</taxon>
    </lineage>
</organism>
<evidence type="ECO:0000313" key="3">
    <source>
        <dbReference type="EMBL" id="MUL39112.1"/>
    </source>
</evidence>
<dbReference type="Proteomes" id="UP000441797">
    <property type="component" value="Unassembled WGS sequence"/>
</dbReference>
<dbReference type="CDD" id="cd19091">
    <property type="entry name" value="AKR_PsAKR"/>
    <property type="match status" value="1"/>
</dbReference>
<evidence type="ECO:0000259" key="2">
    <source>
        <dbReference type="Pfam" id="PF00248"/>
    </source>
</evidence>
<dbReference type="PANTHER" id="PTHR43364:SF18">
    <property type="entry name" value="OXIDOREDUCTASE"/>
    <property type="match status" value="1"/>
</dbReference>
<accession>A0A6N8G2L4</accession>
<dbReference type="InterPro" id="IPR023210">
    <property type="entry name" value="NADP_OxRdtase_dom"/>
</dbReference>
<evidence type="ECO:0000256" key="1">
    <source>
        <dbReference type="ARBA" id="ARBA00023002"/>
    </source>
</evidence>
<dbReference type="FunFam" id="3.20.20.100:FF:000004">
    <property type="entry name" value="Oxidoreductase, aldo/keto reductase"/>
    <property type="match status" value="1"/>
</dbReference>
<proteinExistence type="predicted"/>
<dbReference type="GO" id="GO:0016491">
    <property type="term" value="F:oxidoreductase activity"/>
    <property type="evidence" value="ECO:0007669"/>
    <property type="project" value="UniProtKB-KW"/>
</dbReference>
<dbReference type="PRINTS" id="PR00069">
    <property type="entry name" value="ALDKETRDTASE"/>
</dbReference>
<sequence>MKLLHLLFRNALLGHTGLVVSRLAFGAMTFGQGELVPGVTNNIDQTVADQMVKRALDTGINLFDTADAYTGGQSEIMLGKALGGRRHDVIIATKVGFRTGNALTDTGLSYRHIIASAEASLKRLGTDYIDLYQLHIPDPLTPIKETVRALDDLVRQGKVRYIGFSNFPAWKAALMLGIQKSKDYTRFVAAQMYYSLLGRDLEHEIVPFVEDTDIGILVWSPLASGFLSGKYTREAPVPEDSRRKNFQFPPVDVEKGYAVVEVLQEIAQNHHASPAQVAIAWILTKPFISSVIIGANKMHHLEDNLGASEIKLSAHEIEKLETLTQPQPIYPGWMQSMGWDGKVKAALDS</sequence>
<keyword evidence="1" id="KW-0560">Oxidoreductase</keyword>
<name>A0A6N8G2L4_9CHRO</name>
<dbReference type="EMBL" id="NAPY01000061">
    <property type="protein sequence ID" value="MUL39112.1"/>
    <property type="molecule type" value="Genomic_DNA"/>
</dbReference>
<reference evidence="3 4" key="1">
    <citation type="journal article" date="2019" name="Front. Microbiol.">
        <title>Genomic Features for Desiccation Tolerance and Sugar Biosynthesis in the Extremophile Gloeocapsopsis sp. UTEX B3054.</title>
        <authorList>
            <person name="Urrejola C."/>
            <person name="Alcorta J."/>
            <person name="Salas L."/>
            <person name="Vasquez M."/>
            <person name="Polz M.F."/>
            <person name="Vicuna R."/>
            <person name="Diez B."/>
        </authorList>
    </citation>
    <scope>NUCLEOTIDE SEQUENCE [LARGE SCALE GENOMIC DNA]</scope>
    <source>
        <strain evidence="3 4">1H9</strain>
    </source>
</reference>
<dbReference type="PANTHER" id="PTHR43364">
    <property type="entry name" value="NADH-SPECIFIC METHYLGLYOXAL REDUCTASE-RELATED"/>
    <property type="match status" value="1"/>
</dbReference>
<dbReference type="AlphaFoldDB" id="A0A6N8G2L4"/>
<dbReference type="Pfam" id="PF00248">
    <property type="entry name" value="Aldo_ket_red"/>
    <property type="match status" value="1"/>
</dbReference>
<comment type="caution">
    <text evidence="3">The sequence shown here is derived from an EMBL/GenBank/DDBJ whole genome shotgun (WGS) entry which is preliminary data.</text>
</comment>
<dbReference type="SUPFAM" id="SSF51430">
    <property type="entry name" value="NAD(P)-linked oxidoreductase"/>
    <property type="match status" value="1"/>
</dbReference>
<protein>
    <submittedName>
        <fullName evidence="3">Aldo/keto reductase</fullName>
    </submittedName>
</protein>
<evidence type="ECO:0000313" key="4">
    <source>
        <dbReference type="Proteomes" id="UP000441797"/>
    </source>
</evidence>
<dbReference type="GO" id="GO:0005829">
    <property type="term" value="C:cytosol"/>
    <property type="evidence" value="ECO:0007669"/>
    <property type="project" value="UniProtKB-ARBA"/>
</dbReference>
<dbReference type="RefSeq" id="WP_105220803.1">
    <property type="nucleotide sequence ID" value="NZ_CAWNSU010000070.1"/>
</dbReference>
<dbReference type="OrthoDB" id="9809990at2"/>
<dbReference type="Gene3D" id="3.20.20.100">
    <property type="entry name" value="NADP-dependent oxidoreductase domain"/>
    <property type="match status" value="1"/>
</dbReference>
<dbReference type="InterPro" id="IPR036812">
    <property type="entry name" value="NAD(P)_OxRdtase_dom_sf"/>
</dbReference>
<dbReference type="InterPro" id="IPR020471">
    <property type="entry name" value="AKR"/>
</dbReference>
<dbReference type="InterPro" id="IPR050523">
    <property type="entry name" value="AKR_Detox_Biosynth"/>
</dbReference>
<feature type="domain" description="NADP-dependent oxidoreductase" evidence="2">
    <location>
        <begin position="22"/>
        <end position="323"/>
    </location>
</feature>
<keyword evidence="4" id="KW-1185">Reference proteome</keyword>